<dbReference type="PANTHER" id="PTHR43762:SF1">
    <property type="entry name" value="D-ARABINONO-1,4-LACTONE OXIDASE"/>
    <property type="match status" value="1"/>
</dbReference>
<organism evidence="4 5">
    <name type="scientific">Microbacterium terrae</name>
    <dbReference type="NCBI Taxonomy" id="69369"/>
    <lineage>
        <taxon>Bacteria</taxon>
        <taxon>Bacillati</taxon>
        <taxon>Actinomycetota</taxon>
        <taxon>Actinomycetes</taxon>
        <taxon>Micrococcales</taxon>
        <taxon>Microbacteriaceae</taxon>
        <taxon>Microbacterium</taxon>
    </lineage>
</organism>
<evidence type="ECO:0000313" key="5">
    <source>
        <dbReference type="Proteomes" id="UP000033956"/>
    </source>
</evidence>
<dbReference type="Pfam" id="PF04030">
    <property type="entry name" value="ALO"/>
    <property type="match status" value="1"/>
</dbReference>
<dbReference type="Proteomes" id="UP000033956">
    <property type="component" value="Unassembled WGS sequence"/>
</dbReference>
<dbReference type="AlphaFoldDB" id="A0A0M2HFI3"/>
<keyword evidence="2" id="KW-0812">Transmembrane</keyword>
<keyword evidence="1 4" id="KW-0560">Oxidoreductase</keyword>
<reference evidence="4 5" key="1">
    <citation type="submission" date="2015-02" db="EMBL/GenBank/DDBJ databases">
        <title>Draft genome sequences of ten Microbacterium spp. with emphasis on heavy metal contaminated environments.</title>
        <authorList>
            <person name="Corretto E."/>
        </authorList>
    </citation>
    <scope>NUCLEOTIDE SEQUENCE [LARGE SCALE GENOMIC DNA]</scope>
    <source>
        <strain evidence="4 5">DSM 12510</strain>
    </source>
</reference>
<dbReference type="InterPro" id="IPR016166">
    <property type="entry name" value="FAD-bd_PCMH"/>
</dbReference>
<accession>A0A0M2HFI3</accession>
<keyword evidence="5" id="KW-1185">Reference proteome</keyword>
<evidence type="ECO:0000256" key="2">
    <source>
        <dbReference type="SAM" id="Phobius"/>
    </source>
</evidence>
<dbReference type="InterPro" id="IPR007173">
    <property type="entry name" value="ALO_C"/>
</dbReference>
<dbReference type="Gene3D" id="3.30.43.10">
    <property type="entry name" value="Uridine Diphospho-n-acetylenolpyruvylglucosamine Reductase, domain 2"/>
    <property type="match status" value="1"/>
</dbReference>
<keyword evidence="2" id="KW-1133">Transmembrane helix</keyword>
<dbReference type="EC" id="1.1.3.41" evidence="4"/>
<dbReference type="STRING" id="92835.RS81_00982"/>
<sequence>MSVARNWAGTHTYAAPRIVEARSIDDVRRAVAETAPGPVHALGTRHSFTDLPDTTGTLIDVTGIAPVFDLDEDARTVTVGAGTRYGVLALWLHERGWALPNMGSLPHINVAGAAATGTHGSGDGNRVLSASVRALRYVGADAEVHEVRAGDPDFDALVVGLGAFGVIVSVTLAIVPGFRLRQDMYSGVTWDAALSDLDAVTGAGYSVSVFSTWSPETLGVVWVKSRLDRDDDAIAETLLDGRVDPDADPLPGLVDVTERGGVPGPWMLRLPHFRLDGEPSFGDEIQSEYFVSRADAPAALEAVRALGDGIRPLLFVTELRTMAGDDLWLSPAYRQNALAIHFTWFNRPDEVAAVLPAIEAALAPFGARPHWGKAHGFDRVAMERVHPRLGDARAVFERLDPDGRFVNDHLVRVGVREAR</sequence>
<name>A0A0M2HFI3_9MICO</name>
<proteinExistence type="predicted"/>
<dbReference type="Pfam" id="PF01565">
    <property type="entry name" value="FAD_binding_4"/>
    <property type="match status" value="1"/>
</dbReference>
<dbReference type="InterPro" id="IPR016169">
    <property type="entry name" value="FAD-bd_PCMH_sub2"/>
</dbReference>
<feature type="domain" description="FAD-binding PCMH-type" evidence="3">
    <location>
        <begin position="11"/>
        <end position="177"/>
    </location>
</feature>
<gene>
    <name evidence="4" type="primary">xyoA</name>
    <name evidence="4" type="ORF">RS81_00982</name>
</gene>
<feature type="transmembrane region" description="Helical" evidence="2">
    <location>
        <begin position="156"/>
        <end position="175"/>
    </location>
</feature>
<dbReference type="PROSITE" id="PS51387">
    <property type="entry name" value="FAD_PCMH"/>
    <property type="match status" value="1"/>
</dbReference>
<dbReference type="SUPFAM" id="SSF56176">
    <property type="entry name" value="FAD-binding/transporter-associated domain-like"/>
    <property type="match status" value="1"/>
</dbReference>
<dbReference type="InterPro" id="IPR016171">
    <property type="entry name" value="Vanillyl_alc_oxidase_C-sub2"/>
</dbReference>
<dbReference type="InterPro" id="IPR010031">
    <property type="entry name" value="FAD_lactone_oxidase-like"/>
</dbReference>
<protein>
    <submittedName>
        <fullName evidence="4">Xylitol oxidase</fullName>
        <ecNumber evidence="4">1.1.3.41</ecNumber>
    </submittedName>
</protein>
<dbReference type="Gene3D" id="1.10.45.10">
    <property type="entry name" value="Vanillyl-alcohol Oxidase, Chain A, domain 4"/>
    <property type="match status" value="1"/>
</dbReference>
<dbReference type="Gene3D" id="3.30.70.2530">
    <property type="match status" value="1"/>
</dbReference>
<dbReference type="GO" id="GO:0050582">
    <property type="term" value="F:xylitol oxidase activity"/>
    <property type="evidence" value="ECO:0007669"/>
    <property type="project" value="UniProtKB-EC"/>
</dbReference>
<dbReference type="InterPro" id="IPR036318">
    <property type="entry name" value="FAD-bd_PCMH-like_sf"/>
</dbReference>
<keyword evidence="2" id="KW-0472">Membrane</keyword>
<dbReference type="GO" id="GO:0080049">
    <property type="term" value="F:L-gulono-1,4-lactone dehydrogenase activity"/>
    <property type="evidence" value="ECO:0007669"/>
    <property type="project" value="TreeGrafter"/>
</dbReference>
<comment type="caution">
    <text evidence="4">The sequence shown here is derived from an EMBL/GenBank/DDBJ whole genome shotgun (WGS) entry which is preliminary data.</text>
</comment>
<dbReference type="PANTHER" id="PTHR43762">
    <property type="entry name" value="L-GULONOLACTONE OXIDASE"/>
    <property type="match status" value="1"/>
</dbReference>
<dbReference type="GO" id="GO:0071949">
    <property type="term" value="F:FAD binding"/>
    <property type="evidence" value="ECO:0007669"/>
    <property type="project" value="InterPro"/>
</dbReference>
<dbReference type="GO" id="GO:0016020">
    <property type="term" value="C:membrane"/>
    <property type="evidence" value="ECO:0007669"/>
    <property type="project" value="InterPro"/>
</dbReference>
<dbReference type="EMBL" id="JYIZ01000039">
    <property type="protein sequence ID" value="KJL43018.1"/>
    <property type="molecule type" value="Genomic_DNA"/>
</dbReference>
<dbReference type="GO" id="GO:0003885">
    <property type="term" value="F:D-arabinono-1,4-lactone oxidase activity"/>
    <property type="evidence" value="ECO:0007669"/>
    <property type="project" value="InterPro"/>
</dbReference>
<evidence type="ECO:0000259" key="3">
    <source>
        <dbReference type="PROSITE" id="PS51387"/>
    </source>
</evidence>
<dbReference type="PIRSF" id="PIRSF000136">
    <property type="entry name" value="LGO_GLO"/>
    <property type="match status" value="1"/>
</dbReference>
<dbReference type="InterPro" id="IPR006094">
    <property type="entry name" value="Oxid_FAD_bind_N"/>
</dbReference>
<evidence type="ECO:0000313" key="4">
    <source>
        <dbReference type="EMBL" id="KJL43018.1"/>
    </source>
</evidence>
<dbReference type="InterPro" id="IPR016167">
    <property type="entry name" value="FAD-bd_PCMH_sub1"/>
</dbReference>
<dbReference type="Gene3D" id="3.30.465.10">
    <property type="match status" value="1"/>
</dbReference>
<dbReference type="PATRIC" id="fig|92835.4.peg.1002"/>
<dbReference type="Gene3D" id="3.30.70.2520">
    <property type="match status" value="1"/>
</dbReference>
<evidence type="ECO:0000256" key="1">
    <source>
        <dbReference type="ARBA" id="ARBA00023002"/>
    </source>
</evidence>